<protein>
    <submittedName>
        <fullName evidence="2">DNA-binding CsgD family transcriptional regulator</fullName>
    </submittedName>
</protein>
<dbReference type="PRINTS" id="PR00038">
    <property type="entry name" value="HTHLUXR"/>
</dbReference>
<proteinExistence type="predicted"/>
<dbReference type="InterPro" id="IPR011990">
    <property type="entry name" value="TPR-like_helical_dom_sf"/>
</dbReference>
<dbReference type="AlphaFoldDB" id="A0A7W3LVG7"/>
<dbReference type="InterPro" id="IPR016032">
    <property type="entry name" value="Sig_transdc_resp-reg_C-effctor"/>
</dbReference>
<dbReference type="SUPFAM" id="SSF46894">
    <property type="entry name" value="C-terminal effector domain of the bipartite response regulators"/>
    <property type="match status" value="1"/>
</dbReference>
<dbReference type="Gene3D" id="1.10.10.10">
    <property type="entry name" value="Winged helix-like DNA-binding domain superfamily/Winged helix DNA-binding domain"/>
    <property type="match status" value="1"/>
</dbReference>
<dbReference type="InterPro" id="IPR036388">
    <property type="entry name" value="WH-like_DNA-bd_sf"/>
</dbReference>
<organism evidence="2 3">
    <name type="scientific">Actinomadura namibiensis</name>
    <dbReference type="NCBI Taxonomy" id="182080"/>
    <lineage>
        <taxon>Bacteria</taxon>
        <taxon>Bacillati</taxon>
        <taxon>Actinomycetota</taxon>
        <taxon>Actinomycetes</taxon>
        <taxon>Streptosporangiales</taxon>
        <taxon>Thermomonosporaceae</taxon>
        <taxon>Actinomadura</taxon>
    </lineage>
</organism>
<comment type="caution">
    <text evidence="2">The sequence shown here is derived from an EMBL/GenBank/DDBJ whole genome shotgun (WGS) entry which is preliminary data.</text>
</comment>
<keyword evidence="3" id="KW-1185">Reference proteome</keyword>
<dbReference type="PROSITE" id="PS00622">
    <property type="entry name" value="HTH_LUXR_1"/>
    <property type="match status" value="1"/>
</dbReference>
<gene>
    <name evidence="2" type="ORF">HNR61_006639</name>
</gene>
<dbReference type="CDD" id="cd06170">
    <property type="entry name" value="LuxR_C_like"/>
    <property type="match status" value="1"/>
</dbReference>
<evidence type="ECO:0000313" key="3">
    <source>
        <dbReference type="Proteomes" id="UP000572680"/>
    </source>
</evidence>
<dbReference type="EMBL" id="JACJIA010000010">
    <property type="protein sequence ID" value="MBA8954982.1"/>
    <property type="molecule type" value="Genomic_DNA"/>
</dbReference>
<feature type="domain" description="HTH luxR-type" evidence="1">
    <location>
        <begin position="467"/>
        <end position="532"/>
    </location>
</feature>
<dbReference type="GO" id="GO:0006355">
    <property type="term" value="P:regulation of DNA-templated transcription"/>
    <property type="evidence" value="ECO:0007669"/>
    <property type="project" value="InterPro"/>
</dbReference>
<reference evidence="2 3" key="1">
    <citation type="submission" date="2020-08" db="EMBL/GenBank/DDBJ databases">
        <title>Genomic Encyclopedia of Type Strains, Phase IV (KMG-IV): sequencing the most valuable type-strain genomes for metagenomic binning, comparative biology and taxonomic classification.</title>
        <authorList>
            <person name="Goeker M."/>
        </authorList>
    </citation>
    <scope>NUCLEOTIDE SEQUENCE [LARGE SCALE GENOMIC DNA]</scope>
    <source>
        <strain evidence="2 3">DSM 44197</strain>
    </source>
</reference>
<evidence type="ECO:0000259" key="1">
    <source>
        <dbReference type="PROSITE" id="PS50043"/>
    </source>
</evidence>
<dbReference type="Pfam" id="PF00196">
    <property type="entry name" value="GerE"/>
    <property type="match status" value="1"/>
</dbReference>
<dbReference type="PROSITE" id="PS50043">
    <property type="entry name" value="HTH_LUXR_2"/>
    <property type="match status" value="1"/>
</dbReference>
<dbReference type="RefSeq" id="WP_312898209.1">
    <property type="nucleotide sequence ID" value="NZ_BAAALP010000071.1"/>
</dbReference>
<name>A0A7W3LVG7_ACTNM</name>
<dbReference type="InterPro" id="IPR058852">
    <property type="entry name" value="HTH_77"/>
</dbReference>
<dbReference type="PANTHER" id="PTHR47691">
    <property type="entry name" value="REGULATOR-RELATED"/>
    <property type="match status" value="1"/>
</dbReference>
<dbReference type="SMART" id="SM00421">
    <property type="entry name" value="HTH_LUXR"/>
    <property type="match status" value="1"/>
</dbReference>
<evidence type="ECO:0000313" key="2">
    <source>
        <dbReference type="EMBL" id="MBA8954982.1"/>
    </source>
</evidence>
<keyword evidence="2" id="KW-0238">DNA-binding</keyword>
<dbReference type="InterPro" id="IPR000792">
    <property type="entry name" value="Tscrpt_reg_LuxR_C"/>
</dbReference>
<sequence length="540" mass="58477">MEQLLDRFGDRLVLARGRRTSLPRHRTLRTAIDWSHELCTPPERLLWARLSVFAGDFDLESAEHVGRDDADGGELPAEHVLDTLAGLVAKSVVLRVERDGDARYRMLDTLREYGAERLAELGQRERTRERAFDWFTGRIHRAREELATAAQPGWLRWFRDEQANVRAVLDHALRDGHGSDLYPVFLGFCRILALQGLIGEARHWLRRLLAVAAPDRTCAAEALALGGLLATLQDDLDEGRGMVGRAAAHAGDDPAGPAYVRQVQGTIELYSDRMAEAARLLAEAGRLHGAAGSRDVLVPIARVFLSAACSLAGDTEEGERHAAAIVREAEDSGEQWCLSYGLCMRALARLLAGDPAAALPHVRAGLAVKDGLEDRLGVALALDITGACLIGTGASGAGVRLFGAGDRLRTSIGTALFGRQHARLRAFFEKAARDGLGAAAFTAAFTAGRSLDTVRAVAEALGETPERPAGRRALTRREREVAALAADGLSNREIAERLVISKRTVDSHIEHILGKLGFTSRVQIATWHAERPPGEGGHVP</sequence>
<dbReference type="SUPFAM" id="SSF48452">
    <property type="entry name" value="TPR-like"/>
    <property type="match status" value="1"/>
</dbReference>
<dbReference type="Proteomes" id="UP000572680">
    <property type="component" value="Unassembled WGS sequence"/>
</dbReference>
<dbReference type="GO" id="GO:0003677">
    <property type="term" value="F:DNA binding"/>
    <property type="evidence" value="ECO:0007669"/>
    <property type="project" value="UniProtKB-KW"/>
</dbReference>
<dbReference type="Pfam" id="PF25872">
    <property type="entry name" value="HTH_77"/>
    <property type="match status" value="1"/>
</dbReference>
<accession>A0A7W3LVG7</accession>
<dbReference type="PANTHER" id="PTHR47691:SF3">
    <property type="entry name" value="HTH-TYPE TRANSCRIPTIONAL REGULATOR RV0890C-RELATED"/>
    <property type="match status" value="1"/>
</dbReference>